<comment type="caution">
    <text evidence="1">The sequence shown here is derived from an EMBL/GenBank/DDBJ whole genome shotgun (WGS) entry which is preliminary data.</text>
</comment>
<protein>
    <submittedName>
        <fullName evidence="1">Uncharacterized protein</fullName>
    </submittedName>
</protein>
<reference evidence="1 2" key="1">
    <citation type="submission" date="2011-01" db="EMBL/GenBank/DDBJ databases">
        <authorList>
            <person name="Muzny D."/>
            <person name="Qin X."/>
            <person name="Deng J."/>
            <person name="Jiang H."/>
            <person name="Liu Y."/>
            <person name="Qu J."/>
            <person name="Song X.-Z."/>
            <person name="Zhang L."/>
            <person name="Thornton R."/>
            <person name="Coyle M."/>
            <person name="Francisco L."/>
            <person name="Jackson L."/>
            <person name="Javaid M."/>
            <person name="Korchina V."/>
            <person name="Kovar C."/>
            <person name="Mata R."/>
            <person name="Mathew T."/>
            <person name="Ngo R."/>
            <person name="Nguyen L."/>
            <person name="Nguyen N."/>
            <person name="Okwuonu G."/>
            <person name="Ongeri F."/>
            <person name="Pham C."/>
            <person name="Simmons D."/>
            <person name="Wilczek-Boney K."/>
            <person name="Hale W."/>
            <person name="Jakkamsetti A."/>
            <person name="Pham P."/>
            <person name="Ruth R."/>
            <person name="San Lucas F."/>
            <person name="Warren J."/>
            <person name="Zhang J."/>
            <person name="Zhao Z."/>
            <person name="Zhou C."/>
            <person name="Zhu D."/>
            <person name="Lee S."/>
            <person name="Bess C."/>
            <person name="Blankenburg K."/>
            <person name="Forbes L."/>
            <person name="Fu Q."/>
            <person name="Gubbala S."/>
            <person name="Hirani K."/>
            <person name="Jayaseelan J.C."/>
            <person name="Lara F."/>
            <person name="Munidasa M."/>
            <person name="Palculict T."/>
            <person name="Patil S."/>
            <person name="Pu L.-L."/>
            <person name="Saada N."/>
            <person name="Tang L."/>
            <person name="Weissenberger G."/>
            <person name="Zhu Y."/>
            <person name="Hemphill L."/>
            <person name="Shang Y."/>
            <person name="Youmans B."/>
            <person name="Ayvaz T."/>
            <person name="Ross M."/>
            <person name="Santibanez J."/>
            <person name="Aqrawi P."/>
            <person name="Gross S."/>
            <person name="Joshi V."/>
            <person name="Fowler G."/>
            <person name="Nazareth L."/>
            <person name="Reid J."/>
            <person name="Worley K."/>
            <person name="Petrosino J."/>
            <person name="Highlander S."/>
            <person name="Gibbs R."/>
        </authorList>
    </citation>
    <scope>NUCLEOTIDE SEQUENCE [LARGE SCALE GENOMIC DNA]</scope>
    <source>
        <strain evidence="1 2">DSM 16608</strain>
    </source>
</reference>
<gene>
    <name evidence="1" type="ORF">HMPREF9141_2473</name>
</gene>
<accession>F0FA56</accession>
<evidence type="ECO:0000313" key="1">
    <source>
        <dbReference type="EMBL" id="EGC18986.1"/>
    </source>
</evidence>
<dbReference type="HOGENOM" id="CLU_3187374_0_0_10"/>
<dbReference type="Proteomes" id="UP000005697">
    <property type="component" value="Unassembled WGS sequence"/>
</dbReference>
<name>F0FA56_9BACT</name>
<sequence>MPRLFGASSRGNGSDLWIISIQTPCSMPPTELWRQSGLDSKSVLPM</sequence>
<dbReference type="AlphaFoldDB" id="F0FA56"/>
<keyword evidence="2" id="KW-1185">Reference proteome</keyword>
<evidence type="ECO:0000313" key="2">
    <source>
        <dbReference type="Proteomes" id="UP000005697"/>
    </source>
</evidence>
<organism evidence="1 2">
    <name type="scientific">Prevotella multiformis DSM 16608</name>
    <dbReference type="NCBI Taxonomy" id="888743"/>
    <lineage>
        <taxon>Bacteria</taxon>
        <taxon>Pseudomonadati</taxon>
        <taxon>Bacteroidota</taxon>
        <taxon>Bacteroidia</taxon>
        <taxon>Bacteroidales</taxon>
        <taxon>Prevotellaceae</taxon>
        <taxon>Prevotella</taxon>
    </lineage>
</organism>
<dbReference type="EMBL" id="AEWX01000037">
    <property type="protein sequence ID" value="EGC18986.1"/>
    <property type="molecule type" value="Genomic_DNA"/>
</dbReference>
<proteinExistence type="predicted"/>